<organism evidence="2 3">
    <name type="scientific">Ajellomyces dermatitidis (strain ER-3 / ATCC MYA-2586)</name>
    <name type="common">Blastomyces dermatitidis</name>
    <dbReference type="NCBI Taxonomy" id="559297"/>
    <lineage>
        <taxon>Eukaryota</taxon>
        <taxon>Fungi</taxon>
        <taxon>Dikarya</taxon>
        <taxon>Ascomycota</taxon>
        <taxon>Pezizomycotina</taxon>
        <taxon>Eurotiomycetes</taxon>
        <taxon>Eurotiomycetidae</taxon>
        <taxon>Onygenales</taxon>
        <taxon>Ajellomycetaceae</taxon>
        <taxon>Blastomyces</taxon>
    </lineage>
</organism>
<reference evidence="3" key="1">
    <citation type="journal article" date="2015" name="PLoS Genet.">
        <title>The dynamic genome and transcriptome of the human fungal pathogen Blastomyces and close relative Emmonsia.</title>
        <authorList>
            <person name="Munoz J.F."/>
            <person name="Gauthier G.M."/>
            <person name="Desjardins C.A."/>
            <person name="Gallo J.E."/>
            <person name="Holder J."/>
            <person name="Sullivan T.D."/>
            <person name="Marty A.J."/>
            <person name="Carmen J.C."/>
            <person name="Chen Z."/>
            <person name="Ding L."/>
            <person name="Gujja S."/>
            <person name="Magrini V."/>
            <person name="Misas E."/>
            <person name="Mitreva M."/>
            <person name="Priest M."/>
            <person name="Saif S."/>
            <person name="Whiston E.A."/>
            <person name="Young S."/>
            <person name="Zeng Q."/>
            <person name="Goldman W.E."/>
            <person name="Mardis E.R."/>
            <person name="Taylor J.W."/>
            <person name="McEwen J.G."/>
            <person name="Clay O.K."/>
            <person name="Klein B.S."/>
            <person name="Cuomo C.A."/>
        </authorList>
    </citation>
    <scope>NUCLEOTIDE SEQUENCE [LARGE SCALE GENOMIC DNA]</scope>
    <source>
        <strain evidence="3">ER-3 / ATCC MYA-2586</strain>
    </source>
</reference>
<evidence type="ECO:0000313" key="2">
    <source>
        <dbReference type="EMBL" id="EEQ90091.1"/>
    </source>
</evidence>
<feature type="compositionally biased region" description="Gly residues" evidence="1">
    <location>
        <begin position="84"/>
        <end position="96"/>
    </location>
</feature>
<dbReference type="GeneID" id="69027251"/>
<dbReference type="Proteomes" id="UP000002039">
    <property type="component" value="Unassembled WGS sequence"/>
</dbReference>
<proteinExistence type="predicted"/>
<gene>
    <name evidence="2" type="ORF">BDCG_05211</name>
</gene>
<evidence type="ECO:0000256" key="1">
    <source>
        <dbReference type="SAM" id="MobiDB-lite"/>
    </source>
</evidence>
<evidence type="ECO:0000313" key="3">
    <source>
        <dbReference type="Proteomes" id="UP000002039"/>
    </source>
</evidence>
<dbReference type="EMBL" id="EQ999977">
    <property type="protein sequence ID" value="EEQ90091.1"/>
    <property type="molecule type" value="Genomic_DNA"/>
</dbReference>
<feature type="compositionally biased region" description="Basic and acidic residues" evidence="1">
    <location>
        <begin position="104"/>
        <end position="113"/>
    </location>
</feature>
<dbReference type="RefSeq" id="XP_045276886.1">
    <property type="nucleotide sequence ID" value="XM_045420875.1"/>
</dbReference>
<feature type="region of interest" description="Disordered" evidence="1">
    <location>
        <begin position="84"/>
        <end position="113"/>
    </location>
</feature>
<sequence length="113" mass="11726">MHCGVRIIDEKPRHIHICLVRDCAGRGGVVVGPRGRRRHWQHRELRKNCQLESARRTALLGARGWPGGEMGGAAGPKIGCGGGAGGGGGAVVGGGAPAPPASKKQSEESQRHL</sequence>
<name>A0ABP2F0E7_AJEDR</name>
<keyword evidence="3" id="KW-1185">Reference proteome</keyword>
<accession>A0ABP2F0E7</accession>
<protein>
    <submittedName>
        <fullName evidence="2">Uncharacterized protein</fullName>
    </submittedName>
</protein>